<dbReference type="EMBL" id="CAJVRC010000863">
    <property type="protein sequence ID" value="CAG8898997.1"/>
    <property type="molecule type" value="Genomic_DNA"/>
</dbReference>
<proteinExistence type="predicted"/>
<sequence>MMAWSTHDSTIPESTFPWSDIELGDWRTEYLKQPDTLFMSPSPDPSTTARTPTAQPPLYNYQLQLPSSQLPSTPVALGTMLSPALSSSYLEPSTVKRSTSNHSPRSVPTKATATILSPASLYDARCPSPWDDLPVSTPRIQETLQLDEPRTEPSQAKMPCLSRRPAAKRKCVSSSPKAIVIIRIC</sequence>
<evidence type="ECO:0000313" key="2">
    <source>
        <dbReference type="EMBL" id="CAG8898997.1"/>
    </source>
</evidence>
<evidence type="ECO:0000256" key="1">
    <source>
        <dbReference type="SAM" id="MobiDB-lite"/>
    </source>
</evidence>
<evidence type="ECO:0000313" key="3">
    <source>
        <dbReference type="Proteomes" id="UP001154252"/>
    </source>
</evidence>
<organism evidence="2 3">
    <name type="scientific">Penicillium egyptiacum</name>
    <dbReference type="NCBI Taxonomy" id="1303716"/>
    <lineage>
        <taxon>Eukaryota</taxon>
        <taxon>Fungi</taxon>
        <taxon>Dikarya</taxon>
        <taxon>Ascomycota</taxon>
        <taxon>Pezizomycotina</taxon>
        <taxon>Eurotiomycetes</taxon>
        <taxon>Eurotiomycetidae</taxon>
        <taxon>Eurotiales</taxon>
        <taxon>Aspergillaceae</taxon>
        <taxon>Penicillium</taxon>
    </lineage>
</organism>
<name>A0A9W4KAJ6_9EURO</name>
<keyword evidence="3" id="KW-1185">Reference proteome</keyword>
<feature type="region of interest" description="Disordered" evidence="1">
    <location>
        <begin position="35"/>
        <end position="55"/>
    </location>
</feature>
<protein>
    <submittedName>
        <fullName evidence="2">Uncharacterized protein</fullName>
    </submittedName>
</protein>
<dbReference type="AlphaFoldDB" id="A0A9W4KAJ6"/>
<comment type="caution">
    <text evidence="2">The sequence shown here is derived from an EMBL/GenBank/DDBJ whole genome shotgun (WGS) entry which is preliminary data.</text>
</comment>
<dbReference type="OrthoDB" id="654211at2759"/>
<dbReference type="Proteomes" id="UP001154252">
    <property type="component" value="Unassembled WGS sequence"/>
</dbReference>
<reference evidence="2" key="1">
    <citation type="submission" date="2021-07" db="EMBL/GenBank/DDBJ databases">
        <authorList>
            <person name="Branca A.L. A."/>
        </authorList>
    </citation>
    <scope>NUCLEOTIDE SEQUENCE</scope>
</reference>
<accession>A0A9W4KAJ6</accession>
<gene>
    <name evidence="2" type="ORF">PEGY_LOCUS5538</name>
</gene>
<feature type="region of interest" description="Disordered" evidence="1">
    <location>
        <begin position="91"/>
        <end position="111"/>
    </location>
</feature>